<reference evidence="1 2" key="1">
    <citation type="submission" date="2023-01" db="EMBL/GenBank/DDBJ databases">
        <title>Analysis of 21 Apiospora genomes using comparative genomics revels a genus with tremendous synthesis potential of carbohydrate active enzymes and secondary metabolites.</title>
        <authorList>
            <person name="Sorensen T."/>
        </authorList>
    </citation>
    <scope>NUCLEOTIDE SEQUENCE [LARGE SCALE GENOMIC DNA]</scope>
    <source>
        <strain evidence="1 2">CBS 135458</strain>
    </source>
</reference>
<accession>A0ABR1VCS0</accession>
<name>A0ABR1VCS0_9PEZI</name>
<sequence>MCVNLVESTYTCQHSDQRVLEKAAGAVGKLCKDCVNEDSKGKDEDGKKEPSLRRLAILNRWCKRLNQEVEWNPVGAVDETLSYRLLNLDTTLEGAELWSRIIATLPGPVFGLEEKLSLAHTWLHLSKDKFLDEDLAYTIYTQFRLRANEKPTTESFDGFQRRLEEIGRLKQSEH</sequence>
<evidence type="ECO:0000313" key="1">
    <source>
        <dbReference type="EMBL" id="KAK8069009.1"/>
    </source>
</evidence>
<keyword evidence="2" id="KW-1185">Reference proteome</keyword>
<dbReference type="RefSeq" id="XP_066716303.1">
    <property type="nucleotide sequence ID" value="XM_066857034.1"/>
</dbReference>
<dbReference type="GeneID" id="92090097"/>
<dbReference type="EMBL" id="JAQQWL010000006">
    <property type="protein sequence ID" value="KAK8069009.1"/>
    <property type="molecule type" value="Genomic_DNA"/>
</dbReference>
<organism evidence="1 2">
    <name type="scientific">Apiospora phragmitis</name>
    <dbReference type="NCBI Taxonomy" id="2905665"/>
    <lineage>
        <taxon>Eukaryota</taxon>
        <taxon>Fungi</taxon>
        <taxon>Dikarya</taxon>
        <taxon>Ascomycota</taxon>
        <taxon>Pezizomycotina</taxon>
        <taxon>Sordariomycetes</taxon>
        <taxon>Xylariomycetidae</taxon>
        <taxon>Amphisphaeriales</taxon>
        <taxon>Apiosporaceae</taxon>
        <taxon>Apiospora</taxon>
    </lineage>
</organism>
<gene>
    <name evidence="1" type="ORF">PG994_005625</name>
</gene>
<protein>
    <submittedName>
        <fullName evidence="1">Uncharacterized protein</fullName>
    </submittedName>
</protein>
<evidence type="ECO:0000313" key="2">
    <source>
        <dbReference type="Proteomes" id="UP001480595"/>
    </source>
</evidence>
<dbReference type="Proteomes" id="UP001480595">
    <property type="component" value="Unassembled WGS sequence"/>
</dbReference>
<proteinExistence type="predicted"/>
<comment type="caution">
    <text evidence="1">The sequence shown here is derived from an EMBL/GenBank/DDBJ whole genome shotgun (WGS) entry which is preliminary data.</text>
</comment>